<reference evidence="1 2" key="1">
    <citation type="submission" date="2019-10" db="EMBL/GenBank/DDBJ databases">
        <title>Draft Genome Sequence of the Caffeine Degrading Methylotroph Methylorubrum populi PINKEL.</title>
        <authorList>
            <person name="Dawson S.C."/>
            <person name="Zhang X."/>
            <person name="Wright M.E."/>
            <person name="Sharma G."/>
            <person name="Langner J.T."/>
            <person name="Ditty J.L."/>
            <person name="Subuyuj G.A."/>
        </authorList>
    </citation>
    <scope>NUCLEOTIDE SEQUENCE [LARGE SCALE GENOMIC DNA]</scope>
    <source>
        <strain evidence="1 2">Pinkel</strain>
    </source>
</reference>
<evidence type="ECO:0000313" key="2">
    <source>
        <dbReference type="Proteomes" id="UP000469949"/>
    </source>
</evidence>
<accession>A0A833MXQ5</accession>
<proteinExistence type="predicted"/>
<protein>
    <submittedName>
        <fullName evidence="1">Uncharacterized protein</fullName>
    </submittedName>
</protein>
<sequence>MRPRSKGGTGGFVPQKHVGKLLGFAIKHDVPLTAASFVPAPAEAA</sequence>
<dbReference type="EMBL" id="WEKV01000016">
    <property type="protein sequence ID" value="KAB7783446.1"/>
    <property type="molecule type" value="Genomic_DNA"/>
</dbReference>
<dbReference type="Proteomes" id="UP000469949">
    <property type="component" value="Unassembled WGS sequence"/>
</dbReference>
<evidence type="ECO:0000313" key="1">
    <source>
        <dbReference type="EMBL" id="KAB7783446.1"/>
    </source>
</evidence>
<name>A0A833MXQ5_9HYPH</name>
<gene>
    <name evidence="1" type="ORF">F8B43_4008</name>
</gene>
<dbReference type="AlphaFoldDB" id="A0A833MXQ5"/>
<comment type="caution">
    <text evidence="1">The sequence shown here is derived from an EMBL/GenBank/DDBJ whole genome shotgun (WGS) entry which is preliminary data.</text>
</comment>
<organism evidence="1 2">
    <name type="scientific">Methylorubrum populi</name>
    <dbReference type="NCBI Taxonomy" id="223967"/>
    <lineage>
        <taxon>Bacteria</taxon>
        <taxon>Pseudomonadati</taxon>
        <taxon>Pseudomonadota</taxon>
        <taxon>Alphaproteobacteria</taxon>
        <taxon>Hyphomicrobiales</taxon>
        <taxon>Methylobacteriaceae</taxon>
        <taxon>Methylorubrum</taxon>
    </lineage>
</organism>